<dbReference type="KEGG" id="fop:FNB79_10615"/>
<dbReference type="InterPro" id="IPR025380">
    <property type="entry name" value="DUF4369"/>
</dbReference>
<dbReference type="PROSITE" id="PS51257">
    <property type="entry name" value="PROKAR_LIPOPROTEIN"/>
    <property type="match status" value="1"/>
</dbReference>
<keyword evidence="2" id="KW-0201">Cytochrome c-type biogenesis</keyword>
<dbReference type="InterPro" id="IPR050553">
    <property type="entry name" value="Thioredoxin_ResA/DsbE_sf"/>
</dbReference>
<organism evidence="6 7">
    <name type="scientific">Formosa sediminum</name>
    <dbReference type="NCBI Taxonomy" id="2594004"/>
    <lineage>
        <taxon>Bacteria</taxon>
        <taxon>Pseudomonadati</taxon>
        <taxon>Bacteroidota</taxon>
        <taxon>Flavobacteriia</taxon>
        <taxon>Flavobacteriales</taxon>
        <taxon>Flavobacteriaceae</taxon>
        <taxon>Formosa</taxon>
    </lineage>
</organism>
<dbReference type="CDD" id="cd02966">
    <property type="entry name" value="TlpA_like_family"/>
    <property type="match status" value="1"/>
</dbReference>
<gene>
    <name evidence="6" type="ORF">FNB79_10615</name>
</gene>
<dbReference type="Pfam" id="PF14289">
    <property type="entry name" value="DUF4369"/>
    <property type="match status" value="1"/>
</dbReference>
<dbReference type="SUPFAM" id="SSF52833">
    <property type="entry name" value="Thioredoxin-like"/>
    <property type="match status" value="1"/>
</dbReference>
<comment type="subcellular location">
    <subcellularLocation>
        <location evidence="1">Cell envelope</location>
    </subcellularLocation>
</comment>
<feature type="domain" description="Thioredoxin" evidence="5">
    <location>
        <begin position="229"/>
        <end position="373"/>
    </location>
</feature>
<dbReference type="OrthoDB" id="1069091at2"/>
<dbReference type="PANTHER" id="PTHR42852:SF6">
    <property type="entry name" value="THIOL:DISULFIDE INTERCHANGE PROTEIN DSBE"/>
    <property type="match status" value="1"/>
</dbReference>
<dbReference type="PROSITE" id="PS00194">
    <property type="entry name" value="THIOREDOXIN_1"/>
    <property type="match status" value="1"/>
</dbReference>
<evidence type="ECO:0000313" key="7">
    <source>
        <dbReference type="Proteomes" id="UP000319209"/>
    </source>
</evidence>
<dbReference type="GO" id="GO:0016491">
    <property type="term" value="F:oxidoreductase activity"/>
    <property type="evidence" value="ECO:0007669"/>
    <property type="project" value="InterPro"/>
</dbReference>
<reference evidence="6 7" key="1">
    <citation type="submission" date="2019-07" db="EMBL/GenBank/DDBJ databases">
        <title>Genome sequencing for Formosa sp. PS13.</title>
        <authorList>
            <person name="Park S.-J."/>
        </authorList>
    </citation>
    <scope>NUCLEOTIDE SEQUENCE [LARGE SCALE GENOMIC DNA]</scope>
    <source>
        <strain evidence="6 7">PS13</strain>
    </source>
</reference>
<proteinExistence type="predicted"/>
<dbReference type="InterPro" id="IPR000866">
    <property type="entry name" value="AhpC/TSA"/>
</dbReference>
<dbReference type="GO" id="GO:0017004">
    <property type="term" value="P:cytochrome complex assembly"/>
    <property type="evidence" value="ECO:0007669"/>
    <property type="project" value="UniProtKB-KW"/>
</dbReference>
<protein>
    <submittedName>
        <fullName evidence="6">AhpC/TSA family protein</fullName>
    </submittedName>
</protein>
<evidence type="ECO:0000313" key="6">
    <source>
        <dbReference type="EMBL" id="QDO94393.1"/>
    </source>
</evidence>
<evidence type="ECO:0000256" key="1">
    <source>
        <dbReference type="ARBA" id="ARBA00004196"/>
    </source>
</evidence>
<keyword evidence="4" id="KW-0676">Redox-active center</keyword>
<dbReference type="Pfam" id="PF00578">
    <property type="entry name" value="AhpC-TSA"/>
    <property type="match status" value="1"/>
</dbReference>
<dbReference type="Gene3D" id="3.40.30.10">
    <property type="entry name" value="Glutaredoxin"/>
    <property type="match status" value="1"/>
</dbReference>
<evidence type="ECO:0000256" key="4">
    <source>
        <dbReference type="ARBA" id="ARBA00023284"/>
    </source>
</evidence>
<evidence type="ECO:0000256" key="3">
    <source>
        <dbReference type="ARBA" id="ARBA00023157"/>
    </source>
</evidence>
<dbReference type="EMBL" id="CP041637">
    <property type="protein sequence ID" value="QDO94393.1"/>
    <property type="molecule type" value="Genomic_DNA"/>
</dbReference>
<evidence type="ECO:0000259" key="5">
    <source>
        <dbReference type="PROSITE" id="PS51352"/>
    </source>
</evidence>
<dbReference type="InterPro" id="IPR017937">
    <property type="entry name" value="Thioredoxin_CS"/>
</dbReference>
<dbReference type="GO" id="GO:0030313">
    <property type="term" value="C:cell envelope"/>
    <property type="evidence" value="ECO:0007669"/>
    <property type="project" value="UniProtKB-SubCell"/>
</dbReference>
<dbReference type="Proteomes" id="UP000319209">
    <property type="component" value="Chromosome"/>
</dbReference>
<keyword evidence="7" id="KW-1185">Reference proteome</keyword>
<name>A0A516GSA1_9FLAO</name>
<dbReference type="GO" id="GO:0016209">
    <property type="term" value="F:antioxidant activity"/>
    <property type="evidence" value="ECO:0007669"/>
    <property type="project" value="InterPro"/>
</dbReference>
<dbReference type="PROSITE" id="PS51352">
    <property type="entry name" value="THIOREDOXIN_2"/>
    <property type="match status" value="1"/>
</dbReference>
<keyword evidence="3" id="KW-1015">Disulfide bond</keyword>
<dbReference type="PANTHER" id="PTHR42852">
    <property type="entry name" value="THIOL:DISULFIDE INTERCHANGE PROTEIN DSBE"/>
    <property type="match status" value="1"/>
</dbReference>
<evidence type="ECO:0000256" key="2">
    <source>
        <dbReference type="ARBA" id="ARBA00022748"/>
    </source>
</evidence>
<dbReference type="RefSeq" id="WP_143381278.1">
    <property type="nucleotide sequence ID" value="NZ_CP041637.1"/>
</dbReference>
<sequence length="373" mass="41301">MFKKIALLGLVALAFSCAKEKDGFTINASFNDGVNGKAIKLLKAEGQKQIVIDSTVITDGKALLEGAVTAPDLYFIQIEAVRSNIPVILENTDMTVAINTDSIFNTRVQGSKENDAFNSYQEYMIELQKKNQELSLQFRTAQQTKDSLLAVDIQNKYKAMVDENQTHDIEFMKANKDALVSILVLERHLGNKNISFETKKEIYDNFTPRIKDTRVGKTVGDAIKAESATAIGSVVENFSAPNPEGKTIALNDIKGKVTIIDFWAAWCGPCRRENPNLVKVYNQYHDKGLEILGVSLDGTPKQKDAKAEWIAAIEKDGLAWHQVSNLDYFNDPIAKQFNIRAIPATYVLDADGKIIASGLRGQALEQKIAELLN</sequence>
<dbReference type="InterPro" id="IPR013766">
    <property type="entry name" value="Thioredoxin_domain"/>
</dbReference>
<dbReference type="InterPro" id="IPR036249">
    <property type="entry name" value="Thioredoxin-like_sf"/>
</dbReference>
<dbReference type="AlphaFoldDB" id="A0A516GSA1"/>
<accession>A0A516GSA1</accession>